<name>A0A5C6RKC7_9BACT</name>
<dbReference type="Pfam" id="PF12869">
    <property type="entry name" value="tRNA_anti-like"/>
    <property type="match status" value="1"/>
</dbReference>
<evidence type="ECO:0008006" key="3">
    <source>
        <dbReference type="Google" id="ProtNLM"/>
    </source>
</evidence>
<gene>
    <name evidence="1" type="ORF">FRY97_14350</name>
</gene>
<comment type="caution">
    <text evidence="1">The sequence shown here is derived from an EMBL/GenBank/DDBJ whole genome shotgun (WGS) entry which is preliminary data.</text>
</comment>
<evidence type="ECO:0000313" key="2">
    <source>
        <dbReference type="Proteomes" id="UP000321580"/>
    </source>
</evidence>
<accession>A0A5C6RKC7</accession>
<dbReference type="InterPro" id="IPR024422">
    <property type="entry name" value="Protein_unknown_function_OB"/>
</dbReference>
<dbReference type="AlphaFoldDB" id="A0A5C6RKC7"/>
<dbReference type="Proteomes" id="UP000321580">
    <property type="component" value="Unassembled WGS sequence"/>
</dbReference>
<dbReference type="RefSeq" id="WP_147168246.1">
    <property type="nucleotide sequence ID" value="NZ_VOOR01000031.1"/>
</dbReference>
<evidence type="ECO:0000313" key="1">
    <source>
        <dbReference type="EMBL" id="TXB62339.1"/>
    </source>
</evidence>
<dbReference type="OrthoDB" id="673558at2"/>
<organism evidence="1 2">
    <name type="scientific">Phaeodactylibacter luteus</name>
    <dbReference type="NCBI Taxonomy" id="1564516"/>
    <lineage>
        <taxon>Bacteria</taxon>
        <taxon>Pseudomonadati</taxon>
        <taxon>Bacteroidota</taxon>
        <taxon>Saprospiria</taxon>
        <taxon>Saprospirales</taxon>
        <taxon>Haliscomenobacteraceae</taxon>
        <taxon>Phaeodactylibacter</taxon>
    </lineage>
</organism>
<proteinExistence type="predicted"/>
<protein>
    <recommendedName>
        <fullName evidence="3">tRNA_anti-like</fullName>
    </recommendedName>
</protein>
<dbReference type="EMBL" id="VOOR01000031">
    <property type="protein sequence ID" value="TXB62339.1"/>
    <property type="molecule type" value="Genomic_DNA"/>
</dbReference>
<keyword evidence="2" id="KW-1185">Reference proteome</keyword>
<reference evidence="1 2" key="1">
    <citation type="submission" date="2019-08" db="EMBL/GenBank/DDBJ databases">
        <title>Genome of Phaeodactylibacter luteus.</title>
        <authorList>
            <person name="Bowman J.P."/>
        </authorList>
    </citation>
    <scope>NUCLEOTIDE SEQUENCE [LARGE SCALE GENOMIC DNA]</scope>
    <source>
        <strain evidence="1 2">KCTC 42180</strain>
    </source>
</reference>
<sequence length="136" mass="14759">MKKVIFAVLILAAAGAGIGYYQFNKPHQNMERAAAEFSVSAEALFGSFEADEQQANEEYLDKVVAVSGTVREVSKDNNGQLSITLDSGSDMFGVICQMDELTDHEGFSPEPGQKLTLKGKCTGMLMDVVLVRCVKM</sequence>